<evidence type="ECO:0000256" key="1">
    <source>
        <dbReference type="ARBA" id="ARBA00004141"/>
    </source>
</evidence>
<name>A0A368F266_ANCCA</name>
<dbReference type="OrthoDB" id="5856527at2759"/>
<evidence type="ECO:0000256" key="3">
    <source>
        <dbReference type="ARBA" id="ARBA00022989"/>
    </source>
</evidence>
<feature type="transmembrane region" description="Helical" evidence="5">
    <location>
        <begin position="42"/>
        <end position="65"/>
    </location>
</feature>
<feature type="transmembrane region" description="Helical" evidence="5">
    <location>
        <begin position="18"/>
        <end position="36"/>
    </location>
</feature>
<proteinExistence type="predicted"/>
<keyword evidence="4 5" id="KW-0472">Membrane</keyword>
<keyword evidence="7" id="KW-1185">Reference proteome</keyword>
<evidence type="ECO:0000256" key="4">
    <source>
        <dbReference type="ARBA" id="ARBA00023136"/>
    </source>
</evidence>
<dbReference type="AlphaFoldDB" id="A0A368F266"/>
<organism evidence="6 7">
    <name type="scientific">Ancylostoma caninum</name>
    <name type="common">Dog hookworm</name>
    <dbReference type="NCBI Taxonomy" id="29170"/>
    <lineage>
        <taxon>Eukaryota</taxon>
        <taxon>Metazoa</taxon>
        <taxon>Ecdysozoa</taxon>
        <taxon>Nematoda</taxon>
        <taxon>Chromadorea</taxon>
        <taxon>Rhabditida</taxon>
        <taxon>Rhabditina</taxon>
        <taxon>Rhabditomorpha</taxon>
        <taxon>Strongyloidea</taxon>
        <taxon>Ancylostomatidae</taxon>
        <taxon>Ancylostomatinae</taxon>
        <taxon>Ancylostoma</taxon>
    </lineage>
</organism>
<dbReference type="Proteomes" id="UP000252519">
    <property type="component" value="Unassembled WGS sequence"/>
</dbReference>
<evidence type="ECO:0000313" key="6">
    <source>
        <dbReference type="EMBL" id="RCN26183.1"/>
    </source>
</evidence>
<protein>
    <submittedName>
        <fullName evidence="6">Uncharacterized protein</fullName>
    </submittedName>
</protein>
<keyword evidence="3 5" id="KW-1133">Transmembrane helix</keyword>
<dbReference type="InterPro" id="IPR051617">
    <property type="entry name" value="UNC-93-like_regulator"/>
</dbReference>
<dbReference type="InterPro" id="IPR010291">
    <property type="entry name" value="Ion_channel_UNC-93"/>
</dbReference>
<gene>
    <name evidence="6" type="ORF">ANCCAN_28098</name>
</gene>
<evidence type="ECO:0000313" key="7">
    <source>
        <dbReference type="Proteomes" id="UP000252519"/>
    </source>
</evidence>
<comment type="subcellular location">
    <subcellularLocation>
        <location evidence="1">Membrane</location>
        <topology evidence="1">Multi-pass membrane protein</topology>
    </subcellularLocation>
</comment>
<dbReference type="PANTHER" id="PTHR23294">
    <property type="entry name" value="ET TRANSLATION PRODUCT-RELATED"/>
    <property type="match status" value="1"/>
</dbReference>
<sequence>MVSCIFAPALVYAMTSKWALFLSGVCFTAFHMGYLYLNSYTYYITCVVIGLGLAVYYTGGGAYLASHSTRRTIEKNTAFSWSLTCLW</sequence>
<evidence type="ECO:0000256" key="5">
    <source>
        <dbReference type="SAM" id="Phobius"/>
    </source>
</evidence>
<accession>A0A368F266</accession>
<keyword evidence="2 5" id="KW-0812">Transmembrane</keyword>
<evidence type="ECO:0000256" key="2">
    <source>
        <dbReference type="ARBA" id="ARBA00022692"/>
    </source>
</evidence>
<dbReference type="Pfam" id="PF05978">
    <property type="entry name" value="UNC-93"/>
    <property type="match status" value="1"/>
</dbReference>
<comment type="caution">
    <text evidence="6">The sequence shown here is derived from an EMBL/GenBank/DDBJ whole genome shotgun (WGS) entry which is preliminary data.</text>
</comment>
<dbReference type="GO" id="GO:0016020">
    <property type="term" value="C:membrane"/>
    <property type="evidence" value="ECO:0007669"/>
    <property type="project" value="UniProtKB-SubCell"/>
</dbReference>
<dbReference type="STRING" id="29170.A0A368F266"/>
<dbReference type="PANTHER" id="PTHR23294:SF18">
    <property type="entry name" value="UNC93-LIKE PROTEIN MFSD11"/>
    <property type="match status" value="1"/>
</dbReference>
<dbReference type="EMBL" id="JOJR01009204">
    <property type="protein sequence ID" value="RCN26183.1"/>
    <property type="molecule type" value="Genomic_DNA"/>
</dbReference>
<reference evidence="6 7" key="1">
    <citation type="submission" date="2014-10" db="EMBL/GenBank/DDBJ databases">
        <title>Draft genome of the hookworm Ancylostoma caninum.</title>
        <authorList>
            <person name="Mitreva M."/>
        </authorList>
    </citation>
    <scope>NUCLEOTIDE SEQUENCE [LARGE SCALE GENOMIC DNA]</scope>
    <source>
        <strain evidence="6 7">Baltimore</strain>
    </source>
</reference>